<keyword evidence="1" id="KW-1133">Transmembrane helix</keyword>
<evidence type="ECO:0000313" key="2">
    <source>
        <dbReference type="EMBL" id="CAJ36624.1"/>
    </source>
</evidence>
<dbReference type="RefSeq" id="WP_012035924.1">
    <property type="nucleotide sequence ID" value="NC_009464.1"/>
</dbReference>
<accession>Q0W4R9</accession>
<name>Q0W4R9_METAR</name>
<feature type="transmembrane region" description="Helical" evidence="1">
    <location>
        <begin position="177"/>
        <end position="196"/>
    </location>
</feature>
<evidence type="ECO:0000313" key="3">
    <source>
        <dbReference type="Proteomes" id="UP000000663"/>
    </source>
</evidence>
<evidence type="ECO:0000256" key="1">
    <source>
        <dbReference type="SAM" id="Phobius"/>
    </source>
</evidence>
<gene>
    <name evidence="2" type="ORF">RCIX1338</name>
</gene>
<feature type="transmembrane region" description="Helical" evidence="1">
    <location>
        <begin position="57"/>
        <end position="77"/>
    </location>
</feature>
<dbReference type="GO" id="GO:0140359">
    <property type="term" value="F:ABC-type transporter activity"/>
    <property type="evidence" value="ECO:0007669"/>
    <property type="project" value="InterPro"/>
</dbReference>
<dbReference type="STRING" id="351160.RCIX1338"/>
<evidence type="ECO:0008006" key="4">
    <source>
        <dbReference type="Google" id="ProtNLM"/>
    </source>
</evidence>
<dbReference type="PANTHER" id="PTHR43471">
    <property type="entry name" value="ABC TRANSPORTER PERMEASE"/>
    <property type="match status" value="1"/>
</dbReference>
<protein>
    <recommendedName>
        <fullName evidence="4">ABC-type transport system, permease component</fullName>
    </recommendedName>
</protein>
<reference evidence="2 3" key="1">
    <citation type="journal article" date="2006" name="Science">
        <title>Genome of rice cluster I archaea -- the key methane producers in the rice rhizosphere.</title>
        <authorList>
            <person name="Erkel C."/>
            <person name="Kube M."/>
            <person name="Reinhardt R."/>
            <person name="Liesack W."/>
        </authorList>
    </citation>
    <scope>NUCLEOTIDE SEQUENCE [LARGE SCALE GENOMIC DNA]</scope>
    <source>
        <strain evidence="3">DSM 22066 / NBRC 105507 / MRE50</strain>
    </source>
</reference>
<dbReference type="eggNOG" id="arCOG02436">
    <property type="taxonomic scope" value="Archaea"/>
</dbReference>
<dbReference type="GeneID" id="5143163"/>
<feature type="transmembrane region" description="Helical" evidence="1">
    <location>
        <begin position="256"/>
        <end position="275"/>
    </location>
</feature>
<dbReference type="PANTHER" id="PTHR43471:SF14">
    <property type="entry name" value="ABC-2 TYPE TRANSPORT SYSTEM PERMEASE PROTEIN"/>
    <property type="match status" value="1"/>
</dbReference>
<dbReference type="Pfam" id="PF12679">
    <property type="entry name" value="ABC2_membrane_2"/>
    <property type="match status" value="1"/>
</dbReference>
<keyword evidence="3" id="KW-1185">Reference proteome</keyword>
<feature type="transmembrane region" description="Helical" evidence="1">
    <location>
        <begin position="216"/>
        <end position="235"/>
    </location>
</feature>
<dbReference type="GO" id="GO:0005886">
    <property type="term" value="C:plasma membrane"/>
    <property type="evidence" value="ECO:0007669"/>
    <property type="project" value="UniProtKB-SubCell"/>
</dbReference>
<dbReference type="Proteomes" id="UP000000663">
    <property type="component" value="Chromosome"/>
</dbReference>
<dbReference type="OrthoDB" id="86287at2157"/>
<dbReference type="AlphaFoldDB" id="Q0W4R9"/>
<organism evidence="2 3">
    <name type="scientific">Methanocella arvoryzae (strain DSM 22066 / NBRC 105507 / MRE50)</name>
    <dbReference type="NCBI Taxonomy" id="351160"/>
    <lineage>
        <taxon>Archaea</taxon>
        <taxon>Methanobacteriati</taxon>
        <taxon>Methanobacteriota</taxon>
        <taxon>Stenosarchaea group</taxon>
        <taxon>Methanomicrobia</taxon>
        <taxon>Methanocellales</taxon>
        <taxon>Methanocellaceae</taxon>
        <taxon>Methanocella</taxon>
    </lineage>
</organism>
<sequence>MSNLGSIAKKECVDLINSKIVLLGAAVLLLYVGVNLYEYHHALSSGLIKNIEFSSSVLSAMCTLTLYGSFFSVIIGFSSIANEKKNHALNTLIVKPLYRDTIINGKLLGACCFMSLVFGFALLIYVSGLLMLSGEYISTFILDFAAKIAFVYLLSLIYDLIFVTLSMTVAIIVDKQAIALIISTLIVEMFDFIVGVNVTQTISHIINSIMPVNMDAIEYFIVLLSPKGVIGLIINNSNIFSPIYGVCDVIGSLSSYVIRLCLYLFLSVIVCYMVFMRRDIV</sequence>
<dbReference type="KEGG" id="rci:RCIX1338"/>
<feature type="transmembrane region" description="Helical" evidence="1">
    <location>
        <begin position="144"/>
        <end position="165"/>
    </location>
</feature>
<proteinExistence type="predicted"/>
<feature type="transmembrane region" description="Helical" evidence="1">
    <location>
        <begin position="107"/>
        <end position="132"/>
    </location>
</feature>
<dbReference type="EMBL" id="AM114193">
    <property type="protein sequence ID" value="CAJ36624.1"/>
    <property type="molecule type" value="Genomic_DNA"/>
</dbReference>
<keyword evidence="1" id="KW-0812">Transmembrane</keyword>
<keyword evidence="1" id="KW-0472">Membrane</keyword>
<feature type="transmembrane region" description="Helical" evidence="1">
    <location>
        <begin position="20"/>
        <end position="37"/>
    </location>
</feature>